<keyword evidence="2" id="KW-1133">Transmembrane helix</keyword>
<feature type="region of interest" description="Disordered" evidence="1">
    <location>
        <begin position="83"/>
        <end position="144"/>
    </location>
</feature>
<keyword evidence="2" id="KW-0812">Transmembrane</keyword>
<comment type="caution">
    <text evidence="3">The sequence shown here is derived from an EMBL/GenBank/DDBJ whole genome shotgun (WGS) entry which is preliminary data.</text>
</comment>
<dbReference type="Proteomes" id="UP000076154">
    <property type="component" value="Unassembled WGS sequence"/>
</dbReference>
<keyword evidence="4" id="KW-1185">Reference proteome</keyword>
<organism evidence="3 4">
    <name type="scientific">Hypsizygus marmoreus</name>
    <name type="common">White beech mushroom</name>
    <name type="synonym">Agaricus marmoreus</name>
    <dbReference type="NCBI Taxonomy" id="39966"/>
    <lineage>
        <taxon>Eukaryota</taxon>
        <taxon>Fungi</taxon>
        <taxon>Dikarya</taxon>
        <taxon>Basidiomycota</taxon>
        <taxon>Agaricomycotina</taxon>
        <taxon>Agaricomycetes</taxon>
        <taxon>Agaricomycetidae</taxon>
        <taxon>Agaricales</taxon>
        <taxon>Tricholomatineae</taxon>
        <taxon>Lyophyllaceae</taxon>
        <taxon>Hypsizygus</taxon>
    </lineage>
</organism>
<evidence type="ECO:0000313" key="3">
    <source>
        <dbReference type="EMBL" id="RDB29857.1"/>
    </source>
</evidence>
<gene>
    <name evidence="3" type="ORF">Hypma_013962</name>
</gene>
<sequence length="144" mass="15967">MAANLSRKRGMPAIPNFTPGQTIALGMTAVAATFGGFYMMLRKNQAKKDASGTNPYYEYLMRRVARSDATLVPISTVEARKTKLPAPVKEHHSQHETIAEHKSSPEYVSGMWAQPTPQRARQVGSEIPYTKSPDYSKSYEKTSS</sequence>
<evidence type="ECO:0000256" key="1">
    <source>
        <dbReference type="SAM" id="MobiDB-lite"/>
    </source>
</evidence>
<protein>
    <submittedName>
        <fullName evidence="3">Uncharacterized protein</fullName>
    </submittedName>
</protein>
<dbReference type="AlphaFoldDB" id="A0A369KAH6"/>
<evidence type="ECO:0000256" key="2">
    <source>
        <dbReference type="SAM" id="Phobius"/>
    </source>
</evidence>
<proteinExistence type="predicted"/>
<feature type="compositionally biased region" description="Basic and acidic residues" evidence="1">
    <location>
        <begin position="88"/>
        <end position="104"/>
    </location>
</feature>
<accession>A0A369KAH6</accession>
<evidence type="ECO:0000313" key="4">
    <source>
        <dbReference type="Proteomes" id="UP000076154"/>
    </source>
</evidence>
<dbReference type="InParanoid" id="A0A369KAH6"/>
<dbReference type="EMBL" id="LUEZ02000009">
    <property type="protein sequence ID" value="RDB29857.1"/>
    <property type="molecule type" value="Genomic_DNA"/>
</dbReference>
<feature type="transmembrane region" description="Helical" evidence="2">
    <location>
        <begin position="20"/>
        <end position="41"/>
    </location>
</feature>
<name>A0A369KAH6_HYPMA</name>
<reference evidence="3" key="1">
    <citation type="submission" date="2018-04" db="EMBL/GenBank/DDBJ databases">
        <title>Whole genome sequencing of Hypsizygus marmoreus.</title>
        <authorList>
            <person name="Choi I.-G."/>
            <person name="Min B."/>
            <person name="Kim J.-G."/>
            <person name="Kim S."/>
            <person name="Oh Y.-L."/>
            <person name="Kong W.-S."/>
            <person name="Park H."/>
            <person name="Jeong J."/>
            <person name="Song E.-S."/>
        </authorList>
    </citation>
    <scope>NUCLEOTIDE SEQUENCE [LARGE SCALE GENOMIC DNA]</scope>
    <source>
        <strain evidence="3">51987-8</strain>
    </source>
</reference>
<keyword evidence="2" id="KW-0472">Membrane</keyword>
<dbReference type="OrthoDB" id="2850836at2759"/>